<dbReference type="InterPro" id="IPR036102">
    <property type="entry name" value="OsmC/Ohrsf"/>
</dbReference>
<dbReference type="KEGG" id="tra:Trad_0236"/>
<dbReference type="eggNOG" id="COG1765">
    <property type="taxonomic scope" value="Bacteria"/>
</dbReference>
<sequence length="143" mass="15816">MATKTTTVYHLVDKRFVGITPEGQRVMIDGETHAQTGMRPMELLLNALGACAAYDIVEMLKKRRLEVRSYHIELTGERPDATPAPYTRIHAKHVFDVPGLDEKTATRFVDLGMNKYCSVAASLNAAISFEVHLQAAEGVRATT</sequence>
<dbReference type="InterPro" id="IPR015946">
    <property type="entry name" value="KH_dom-like_a/b"/>
</dbReference>
<reference evidence="1 2" key="2">
    <citation type="journal article" date="2011" name="Stand. Genomic Sci.">
        <title>Complete genome sequence of Truepera radiovictrix type strain (RQ-24).</title>
        <authorList>
            <person name="Ivanova N."/>
            <person name="Rohde C."/>
            <person name="Munk C."/>
            <person name="Nolan M."/>
            <person name="Lucas S."/>
            <person name="Del Rio T.G."/>
            <person name="Tice H."/>
            <person name="Deshpande S."/>
            <person name="Cheng J.F."/>
            <person name="Tapia R."/>
            <person name="Han C."/>
            <person name="Goodwin L."/>
            <person name="Pitluck S."/>
            <person name="Liolios K."/>
            <person name="Mavromatis K."/>
            <person name="Mikhailova N."/>
            <person name="Pati A."/>
            <person name="Chen A."/>
            <person name="Palaniappan K."/>
            <person name="Land M."/>
            <person name="Hauser L."/>
            <person name="Chang Y.J."/>
            <person name="Jeffries C.D."/>
            <person name="Brambilla E."/>
            <person name="Rohde M."/>
            <person name="Goker M."/>
            <person name="Tindall B.J."/>
            <person name="Woyke T."/>
            <person name="Bristow J."/>
            <person name="Eisen J.A."/>
            <person name="Markowitz V."/>
            <person name="Hugenholtz P."/>
            <person name="Kyrpides N.C."/>
            <person name="Klenk H.P."/>
            <person name="Lapidus A."/>
        </authorList>
    </citation>
    <scope>NUCLEOTIDE SEQUENCE [LARGE SCALE GENOMIC DNA]</scope>
    <source>
        <strain evidence="2">DSM 17093 / CIP 108686 / LMG 22925 / RQ-24</strain>
    </source>
</reference>
<evidence type="ECO:0000313" key="1">
    <source>
        <dbReference type="EMBL" id="ADI13376.1"/>
    </source>
</evidence>
<name>D7CY16_TRURR</name>
<dbReference type="EMBL" id="CP002049">
    <property type="protein sequence ID" value="ADI13376.1"/>
    <property type="molecule type" value="Genomic_DNA"/>
</dbReference>
<dbReference type="PANTHER" id="PTHR34352">
    <property type="entry name" value="PROTEIN YHFA"/>
    <property type="match status" value="1"/>
</dbReference>
<keyword evidence="2" id="KW-1185">Reference proteome</keyword>
<dbReference type="Gene3D" id="3.30.300.20">
    <property type="match status" value="1"/>
</dbReference>
<dbReference type="Proteomes" id="UP000000379">
    <property type="component" value="Chromosome"/>
</dbReference>
<dbReference type="RefSeq" id="WP_013176756.1">
    <property type="nucleotide sequence ID" value="NC_014221.1"/>
</dbReference>
<dbReference type="STRING" id="649638.Trad_0236"/>
<organism evidence="1 2">
    <name type="scientific">Truepera radiovictrix (strain DSM 17093 / CIP 108686 / LMG 22925 / RQ-24)</name>
    <dbReference type="NCBI Taxonomy" id="649638"/>
    <lineage>
        <taxon>Bacteria</taxon>
        <taxon>Thermotogati</taxon>
        <taxon>Deinococcota</taxon>
        <taxon>Deinococci</taxon>
        <taxon>Trueperales</taxon>
        <taxon>Trueperaceae</taxon>
        <taxon>Truepera</taxon>
    </lineage>
</organism>
<gene>
    <name evidence="1" type="ordered locus">Trad_0236</name>
</gene>
<dbReference type="Pfam" id="PF02566">
    <property type="entry name" value="OsmC"/>
    <property type="match status" value="1"/>
</dbReference>
<dbReference type="AlphaFoldDB" id="D7CY16"/>
<dbReference type="SUPFAM" id="SSF82784">
    <property type="entry name" value="OsmC-like"/>
    <property type="match status" value="1"/>
</dbReference>
<dbReference type="HOGENOM" id="CLU_114057_1_1_0"/>
<accession>D7CY16</accession>
<dbReference type="InterPro" id="IPR003718">
    <property type="entry name" value="OsmC/Ohr_fam"/>
</dbReference>
<dbReference type="OrthoDB" id="9804010at2"/>
<reference evidence="2" key="1">
    <citation type="submission" date="2010-05" db="EMBL/GenBank/DDBJ databases">
        <title>The complete genome of Truepera radiovictris DSM 17093.</title>
        <authorList>
            <consortium name="US DOE Joint Genome Institute (JGI-PGF)"/>
            <person name="Lucas S."/>
            <person name="Copeland A."/>
            <person name="Lapidus A."/>
            <person name="Glavina del Rio T."/>
            <person name="Dalin E."/>
            <person name="Tice H."/>
            <person name="Bruce D."/>
            <person name="Goodwin L."/>
            <person name="Pitluck S."/>
            <person name="Kyrpides N."/>
            <person name="Mavromatis K."/>
            <person name="Ovchinnikova G."/>
            <person name="Munk A.C."/>
            <person name="Detter J.C."/>
            <person name="Han C."/>
            <person name="Tapia R."/>
            <person name="Land M."/>
            <person name="Hauser L."/>
            <person name="Markowitz V."/>
            <person name="Cheng J.-F."/>
            <person name="Hugenholtz P."/>
            <person name="Woyke T."/>
            <person name="Wu D."/>
            <person name="Tindall B."/>
            <person name="Pomrenke H.G."/>
            <person name="Brambilla E."/>
            <person name="Klenk H.-P."/>
            <person name="Eisen J.A."/>
        </authorList>
    </citation>
    <scope>NUCLEOTIDE SEQUENCE [LARGE SCALE GENOMIC DNA]</scope>
    <source>
        <strain evidence="2">DSM 17093 / CIP 108686 / LMG 22925 / RQ-24</strain>
    </source>
</reference>
<evidence type="ECO:0000313" key="2">
    <source>
        <dbReference type="Proteomes" id="UP000000379"/>
    </source>
</evidence>
<dbReference type="PANTHER" id="PTHR34352:SF1">
    <property type="entry name" value="PROTEIN YHFA"/>
    <property type="match status" value="1"/>
</dbReference>
<proteinExistence type="predicted"/>
<protein>
    <submittedName>
        <fullName evidence="1">OsmC family protein</fullName>
    </submittedName>
</protein>